<dbReference type="Proteomes" id="UP001489719">
    <property type="component" value="Unassembled WGS sequence"/>
</dbReference>
<organism evidence="1 2">
    <name type="scientific">Lipomyces orientalis</name>
    <dbReference type="NCBI Taxonomy" id="1233043"/>
    <lineage>
        <taxon>Eukaryota</taxon>
        <taxon>Fungi</taxon>
        <taxon>Dikarya</taxon>
        <taxon>Ascomycota</taxon>
        <taxon>Saccharomycotina</taxon>
        <taxon>Lipomycetes</taxon>
        <taxon>Lipomycetales</taxon>
        <taxon>Lipomycetaceae</taxon>
        <taxon>Lipomyces</taxon>
    </lineage>
</organism>
<evidence type="ECO:0000313" key="2">
    <source>
        <dbReference type="Proteomes" id="UP001489719"/>
    </source>
</evidence>
<keyword evidence="2" id="KW-1185">Reference proteome</keyword>
<accession>A0ACC3TG02</accession>
<reference evidence="2" key="1">
    <citation type="journal article" date="2024" name="Front. Bioeng. Biotechnol.">
        <title>Genome-scale model development and genomic sequencing of the oleaginous clade Lipomyces.</title>
        <authorList>
            <person name="Czajka J.J."/>
            <person name="Han Y."/>
            <person name="Kim J."/>
            <person name="Mondo S.J."/>
            <person name="Hofstad B.A."/>
            <person name="Robles A."/>
            <person name="Haridas S."/>
            <person name="Riley R."/>
            <person name="LaButti K."/>
            <person name="Pangilinan J."/>
            <person name="Andreopoulos W."/>
            <person name="Lipzen A."/>
            <person name="Yan J."/>
            <person name="Wang M."/>
            <person name="Ng V."/>
            <person name="Grigoriev I.V."/>
            <person name="Spatafora J.W."/>
            <person name="Magnuson J.K."/>
            <person name="Baker S.E."/>
            <person name="Pomraning K.R."/>
        </authorList>
    </citation>
    <scope>NUCLEOTIDE SEQUENCE [LARGE SCALE GENOMIC DNA]</scope>
    <source>
        <strain evidence="2">CBS 10300</strain>
    </source>
</reference>
<dbReference type="EMBL" id="MU970161">
    <property type="protein sequence ID" value="KAK9319807.1"/>
    <property type="molecule type" value="Genomic_DNA"/>
</dbReference>
<protein>
    <submittedName>
        <fullName evidence="1">Uncharacterized protein</fullName>
    </submittedName>
</protein>
<proteinExistence type="predicted"/>
<sequence>MLSVCVAWILVTGLGVGEGRGLAPRKAEGDLYDLIKVSRVANGPRVGHGEAVLNSLAAGFPIEAVADLLPGLIPIYPIVLVKPGLIVRLSADRGADSLSSGSASGVPWILLCPKFRPLSSETKSGSTSFALKWFNDS</sequence>
<gene>
    <name evidence="1" type="ORF">V1517DRAFT_331367</name>
</gene>
<name>A0ACC3TG02_9ASCO</name>
<comment type="caution">
    <text evidence="1">The sequence shown here is derived from an EMBL/GenBank/DDBJ whole genome shotgun (WGS) entry which is preliminary data.</text>
</comment>
<evidence type="ECO:0000313" key="1">
    <source>
        <dbReference type="EMBL" id="KAK9319807.1"/>
    </source>
</evidence>